<dbReference type="Gene3D" id="2.30.30.40">
    <property type="entry name" value="SH3 Domains"/>
    <property type="match status" value="2"/>
</dbReference>
<dbReference type="AlphaFoldDB" id="A0A2K5WAZ6"/>
<dbReference type="Pfam" id="PF14603">
    <property type="entry name" value="hSH3"/>
    <property type="match status" value="1"/>
</dbReference>
<dbReference type="GO" id="GO:0050852">
    <property type="term" value="P:T cell receptor signaling pathway"/>
    <property type="evidence" value="ECO:0007669"/>
    <property type="project" value="Ensembl"/>
</dbReference>
<evidence type="ECO:0000256" key="10">
    <source>
        <dbReference type="SAM" id="MobiDB-lite"/>
    </source>
</evidence>
<feature type="region of interest" description="Disordered" evidence="10">
    <location>
        <begin position="372"/>
        <end position="402"/>
    </location>
</feature>
<comment type="subunit">
    <text evidence="6">Interacts with SKAP1, LCK and FYN. The phosphorylated form interacts with LCP2.</text>
</comment>
<dbReference type="PROSITE" id="PS50002">
    <property type="entry name" value="SH3"/>
    <property type="match status" value="1"/>
</dbReference>
<evidence type="ECO:0000256" key="9">
    <source>
        <dbReference type="PROSITE-ProRule" id="PRU00192"/>
    </source>
</evidence>
<dbReference type="Ensembl" id="ENSMFAT00000008478.2">
    <property type="protein sequence ID" value="ENSMFAP00000034250.2"/>
    <property type="gene ID" value="ENSMFAG00000003618.2"/>
</dbReference>
<feature type="region of interest" description="Disordered" evidence="10">
    <location>
        <begin position="17"/>
        <end position="77"/>
    </location>
</feature>
<evidence type="ECO:0000256" key="7">
    <source>
        <dbReference type="ARBA" id="ARBA00068977"/>
    </source>
</evidence>
<evidence type="ECO:0000313" key="12">
    <source>
        <dbReference type="Ensembl" id="ENSMFAP00000034250.2"/>
    </source>
</evidence>
<dbReference type="GO" id="GO:0001772">
    <property type="term" value="C:immunological synapse"/>
    <property type="evidence" value="ECO:0007669"/>
    <property type="project" value="Ensembl"/>
</dbReference>
<keyword evidence="13" id="KW-1185">Reference proteome</keyword>
<organism evidence="12 13">
    <name type="scientific">Macaca fascicularis</name>
    <name type="common">Crab-eating macaque</name>
    <name type="synonym">Cynomolgus monkey</name>
    <dbReference type="NCBI Taxonomy" id="9541"/>
    <lineage>
        <taxon>Eukaryota</taxon>
        <taxon>Metazoa</taxon>
        <taxon>Chordata</taxon>
        <taxon>Craniata</taxon>
        <taxon>Vertebrata</taxon>
        <taxon>Euteleostomi</taxon>
        <taxon>Mammalia</taxon>
        <taxon>Eutheria</taxon>
        <taxon>Euarchontoglires</taxon>
        <taxon>Primates</taxon>
        <taxon>Haplorrhini</taxon>
        <taxon>Catarrhini</taxon>
        <taxon>Cercopithecidae</taxon>
        <taxon>Cercopithecinae</taxon>
        <taxon>Macaca</taxon>
    </lineage>
</organism>
<dbReference type="GeneTree" id="ENSGT00530000063460"/>
<evidence type="ECO:0000313" key="13">
    <source>
        <dbReference type="Proteomes" id="UP000233100"/>
    </source>
</evidence>
<name>A0A2K5WAZ6_MACFA</name>
<dbReference type="InterPro" id="IPR043443">
    <property type="entry name" value="FYB1/2-like"/>
</dbReference>
<dbReference type="PANTHER" id="PTHR16830:SF1">
    <property type="entry name" value="FYN-BINDING PROTEIN 2"/>
    <property type="match status" value="1"/>
</dbReference>
<keyword evidence="4" id="KW-0472">Membrane</keyword>
<keyword evidence="3" id="KW-0597">Phosphoprotein</keyword>
<sequence>MEGEGVRSFKELRAKFQNLDAPPLPGPIKLPAGVSPNSDIGGKQSTQILANGKPLSSNHKQHPPHCSSSESRPLQPQKIKLAQKTEIPKCSSSPGPLGKSTVCSAVSSQNTSLLLEVTQSNVEIITKEKVMVANSFRNKLWNWDKVSSQKSEMSSVLLLANCGSKAFHLEGQKGMGLTPEEPRKKLETKGAQTLPSQKHLVAPKILLNVSEDPSFVISHHIRKSWENPRPEKSPASSTYQPIYECELASQAPEKQSDVRHHHLPKMKPLPSINSLGPPPQKPSRPTVVNLQAFQRQRAAVPKTQGEVTVEEGSLPPERLFNAEFEEPHNYEATISYLRHSGNSINLCTAKEIADPTYEVGIEELQKSWKNFPYPEPSAKHEDKKMKEKEPCELEPKNTEKEPHSNHVFKVDAYEGTPEKIQMTNIHTGRRNMLAGKQEAMIDVIQTNPCPEGPKLARHSQGHCGYLEVLESTKETPDLGVSKPSSISEEIYDDVEYSRKEVPKPNFRSSFASNSEENREEMYEDVYKTKNNYPKIDLDGKEALKRLQQFFKKEKDRFKIKKTKSKENLSAFSILLPDLELKSQEVIIYDDVDLSEKESKDEDKLKMWKPKFLTPKEKKEKNSAEESESFSPRSFFKTKKQNLEKNRMKREEKLFRERFKYNKEIIVINTAVACSKNSRNGIFDLPISPGEELEVIDTTEQNLVICRNSKGKYGYVLIEHLDFKHQSWSP</sequence>
<comment type="function">
    <text evidence="5">Adapter protein that plays a role in T-cell receptor (TCR)-mediated activation of signaling pathways. Required for T-cell activation and integrin-mediated T-cell adhesion in response to TCR stimulation.</text>
</comment>
<comment type="subcellular location">
    <subcellularLocation>
        <location evidence="1">Membrane raft</location>
    </subcellularLocation>
</comment>
<evidence type="ECO:0000256" key="2">
    <source>
        <dbReference type="ARBA" id="ARBA00022443"/>
    </source>
</evidence>
<reference evidence="12 13" key="1">
    <citation type="submission" date="2013-03" db="EMBL/GenBank/DDBJ databases">
        <authorList>
            <person name="Warren W."/>
            <person name="Wilson R.K."/>
        </authorList>
    </citation>
    <scope>NUCLEOTIDE SEQUENCE</scope>
</reference>
<evidence type="ECO:0000256" key="4">
    <source>
        <dbReference type="ARBA" id="ARBA00023136"/>
    </source>
</evidence>
<accession>A0A2K5WAZ6</accession>
<dbReference type="GO" id="GO:0045121">
    <property type="term" value="C:membrane raft"/>
    <property type="evidence" value="ECO:0007669"/>
    <property type="project" value="UniProtKB-SubCell"/>
</dbReference>
<evidence type="ECO:0000256" key="1">
    <source>
        <dbReference type="ARBA" id="ARBA00004285"/>
    </source>
</evidence>
<dbReference type="FunFam" id="2.30.30.40:FF:000220">
    <property type="entry name" value="FYN binding protein 2"/>
    <property type="match status" value="1"/>
</dbReference>
<dbReference type="Proteomes" id="UP000233100">
    <property type="component" value="Chromosome 1"/>
</dbReference>
<keyword evidence="2 9" id="KW-0728">SH3 domain</keyword>
<feature type="domain" description="SH3" evidence="11">
    <location>
        <begin position="665"/>
        <end position="725"/>
    </location>
</feature>
<feature type="region of interest" description="Disordered" evidence="10">
    <location>
        <begin position="250"/>
        <end position="285"/>
    </location>
</feature>
<dbReference type="InterPro" id="IPR029294">
    <property type="entry name" value="hSH3"/>
</dbReference>
<gene>
    <name evidence="12" type="primary">FYB2</name>
</gene>
<dbReference type="GO" id="GO:0072659">
    <property type="term" value="P:protein localization to plasma membrane"/>
    <property type="evidence" value="ECO:0007669"/>
    <property type="project" value="TreeGrafter"/>
</dbReference>
<reference evidence="12" key="2">
    <citation type="submission" date="2025-08" db="UniProtKB">
        <authorList>
            <consortium name="Ensembl"/>
        </authorList>
    </citation>
    <scope>IDENTIFICATION</scope>
</reference>
<evidence type="ECO:0000259" key="11">
    <source>
        <dbReference type="PROSITE" id="PS50002"/>
    </source>
</evidence>
<feature type="compositionally biased region" description="Basic and acidic residues" evidence="10">
    <location>
        <begin position="377"/>
        <end position="402"/>
    </location>
</feature>
<feature type="compositionally biased region" description="Polar residues" evidence="10">
    <location>
        <begin position="35"/>
        <end position="58"/>
    </location>
</feature>
<dbReference type="GO" id="GO:0033627">
    <property type="term" value="P:cell adhesion mediated by integrin"/>
    <property type="evidence" value="ECO:0007669"/>
    <property type="project" value="Ensembl"/>
</dbReference>
<protein>
    <recommendedName>
        <fullName evidence="7">FYN-binding protein 2</fullName>
    </recommendedName>
    <alternativeName>
        <fullName evidence="8">Activation-dependent, raft-recruited ADAP-like phosphoprotein</fullName>
    </alternativeName>
</protein>
<dbReference type="Bgee" id="ENSMFAG00000003618">
    <property type="expression patterns" value="Expressed in liver and 6 other cell types or tissues"/>
</dbReference>
<evidence type="ECO:0000256" key="5">
    <source>
        <dbReference type="ARBA" id="ARBA00060088"/>
    </source>
</evidence>
<evidence type="ECO:0000256" key="3">
    <source>
        <dbReference type="ARBA" id="ARBA00022553"/>
    </source>
</evidence>
<dbReference type="InterPro" id="IPR036028">
    <property type="entry name" value="SH3-like_dom_sf"/>
</dbReference>
<proteinExistence type="predicted"/>
<evidence type="ECO:0000256" key="8">
    <source>
        <dbReference type="ARBA" id="ARBA00079345"/>
    </source>
</evidence>
<dbReference type="InterPro" id="IPR001452">
    <property type="entry name" value="SH3_domain"/>
</dbReference>
<evidence type="ECO:0000256" key="6">
    <source>
        <dbReference type="ARBA" id="ARBA00062840"/>
    </source>
</evidence>
<dbReference type="SUPFAM" id="SSF50044">
    <property type="entry name" value="SH3-domain"/>
    <property type="match status" value="1"/>
</dbReference>
<dbReference type="VEuPathDB" id="HostDB:ENSMFAG00000003618"/>
<dbReference type="PANTHER" id="PTHR16830">
    <property type="entry name" value="SH2 CONTAINING ADAPTOR PRAM-1 RELATED"/>
    <property type="match status" value="1"/>
</dbReference>
<dbReference type="GO" id="GO:0007229">
    <property type="term" value="P:integrin-mediated signaling pathway"/>
    <property type="evidence" value="ECO:0007669"/>
    <property type="project" value="InterPro"/>
</dbReference>
<reference evidence="12" key="3">
    <citation type="submission" date="2025-09" db="UniProtKB">
        <authorList>
            <consortium name="Ensembl"/>
        </authorList>
    </citation>
    <scope>IDENTIFICATION</scope>
</reference>